<dbReference type="EMBL" id="UAPV01000001">
    <property type="protein sequence ID" value="SPT70880.1"/>
    <property type="molecule type" value="Genomic_DNA"/>
</dbReference>
<evidence type="ECO:0000313" key="3">
    <source>
        <dbReference type="Proteomes" id="UP000250086"/>
    </source>
</evidence>
<keyword evidence="1" id="KW-0732">Signal</keyword>
<feature type="chain" id="PRO_5016088249" evidence="1">
    <location>
        <begin position="23"/>
        <end position="129"/>
    </location>
</feature>
<evidence type="ECO:0000256" key="1">
    <source>
        <dbReference type="SAM" id="SignalP"/>
    </source>
</evidence>
<dbReference type="RefSeq" id="WP_113744897.1">
    <property type="nucleotide sequence ID" value="NZ_UAPU01000005.1"/>
</dbReference>
<name>A0A2X0VT21_9GAMM</name>
<keyword evidence="3" id="KW-1185">Reference proteome</keyword>
<dbReference type="Proteomes" id="UP000250086">
    <property type="component" value="Unassembled WGS sequence"/>
</dbReference>
<dbReference type="AlphaFoldDB" id="A0A2X0VT21"/>
<gene>
    <name evidence="2" type="ORF">NCTC13093_02304</name>
</gene>
<feature type="signal peptide" evidence="1">
    <location>
        <begin position="1"/>
        <end position="22"/>
    </location>
</feature>
<reference evidence="2 3" key="1">
    <citation type="submission" date="2018-06" db="EMBL/GenBank/DDBJ databases">
        <authorList>
            <consortium name="Pathogen Informatics"/>
            <person name="Doyle S."/>
        </authorList>
    </citation>
    <scope>NUCLEOTIDE SEQUENCE [LARGE SCALE GENOMIC DNA]</scope>
    <source>
        <strain evidence="2 3">NCTC13093</strain>
    </source>
</reference>
<sequence>MIHFKKAVGCASIIVIALTAIAACSTPRGLQHKASRPVAQISAVKQSAQVAQFAKNVSMMSVGSSDIFEFSPVGNAMTVNALNFYTNALNQKCRKAVFETSSTVQEFAVCTDDSITWYYIPSLNKAINK</sequence>
<dbReference type="PROSITE" id="PS51257">
    <property type="entry name" value="PROKAR_LIPOPROTEIN"/>
    <property type="match status" value="1"/>
</dbReference>
<protein>
    <submittedName>
        <fullName evidence="2">Uncharacterized protein</fullName>
    </submittedName>
</protein>
<proteinExistence type="predicted"/>
<organism evidence="2 3">
    <name type="scientific">Anaerobiospirillum thomasii</name>
    <dbReference type="NCBI Taxonomy" id="179995"/>
    <lineage>
        <taxon>Bacteria</taxon>
        <taxon>Pseudomonadati</taxon>
        <taxon>Pseudomonadota</taxon>
        <taxon>Gammaproteobacteria</taxon>
        <taxon>Aeromonadales</taxon>
        <taxon>Succinivibrionaceae</taxon>
        <taxon>Anaerobiospirillum</taxon>
    </lineage>
</organism>
<accession>A0A2X0VT21</accession>
<evidence type="ECO:0000313" key="2">
    <source>
        <dbReference type="EMBL" id="SPT70880.1"/>
    </source>
</evidence>